<name>A0ABD3RM98_9STRA</name>
<accession>A0ABD3RM98</accession>
<evidence type="ECO:0000313" key="3">
    <source>
        <dbReference type="Proteomes" id="UP001530377"/>
    </source>
</evidence>
<evidence type="ECO:0000256" key="1">
    <source>
        <dbReference type="SAM" id="MobiDB-lite"/>
    </source>
</evidence>
<feature type="region of interest" description="Disordered" evidence="1">
    <location>
        <begin position="1"/>
        <end position="22"/>
    </location>
</feature>
<protein>
    <submittedName>
        <fullName evidence="2">Uncharacterized protein</fullName>
    </submittedName>
</protein>
<proteinExistence type="predicted"/>
<evidence type="ECO:0000313" key="2">
    <source>
        <dbReference type="EMBL" id="KAL3811721.1"/>
    </source>
</evidence>
<dbReference type="Proteomes" id="UP001530377">
    <property type="component" value="Unassembled WGS sequence"/>
</dbReference>
<keyword evidence="3" id="KW-1185">Reference proteome</keyword>
<comment type="caution">
    <text evidence="2">The sequence shown here is derived from an EMBL/GenBank/DDBJ whole genome shotgun (WGS) entry which is preliminary data.</text>
</comment>
<reference evidence="2 3" key="1">
    <citation type="submission" date="2024-10" db="EMBL/GenBank/DDBJ databases">
        <title>Updated reference genomes for cyclostephanoid diatoms.</title>
        <authorList>
            <person name="Roberts W.R."/>
            <person name="Alverson A.J."/>
        </authorList>
    </citation>
    <scope>NUCLEOTIDE SEQUENCE [LARGE SCALE GENOMIC DNA]</scope>
    <source>
        <strain evidence="2 3">AJA228-03</strain>
    </source>
</reference>
<dbReference type="AlphaFoldDB" id="A0ABD3RM98"/>
<organism evidence="2 3">
    <name type="scientific">Cyclostephanos tholiformis</name>
    <dbReference type="NCBI Taxonomy" id="382380"/>
    <lineage>
        <taxon>Eukaryota</taxon>
        <taxon>Sar</taxon>
        <taxon>Stramenopiles</taxon>
        <taxon>Ochrophyta</taxon>
        <taxon>Bacillariophyta</taxon>
        <taxon>Coscinodiscophyceae</taxon>
        <taxon>Thalassiosirophycidae</taxon>
        <taxon>Stephanodiscales</taxon>
        <taxon>Stephanodiscaceae</taxon>
        <taxon>Cyclostephanos</taxon>
    </lineage>
</organism>
<gene>
    <name evidence="2" type="ORF">ACHAXA_009495</name>
</gene>
<dbReference type="EMBL" id="JALLPB020000241">
    <property type="protein sequence ID" value="KAL3811721.1"/>
    <property type="molecule type" value="Genomic_DNA"/>
</dbReference>
<sequence length="94" mass="10484">MISRCQSPEEDDADGTNNECGSARLFTRVTDQRQSDGIMQSPLETLIRRLSRQTRNVQMNASWGNVGSMLSKWTGGDASSETLHRVAGPRLRRC</sequence>